<proteinExistence type="predicted"/>
<organism evidence="2 3">
    <name type="scientific">Seohaeicola nanhaiensis</name>
    <dbReference type="NCBI Taxonomy" id="1387282"/>
    <lineage>
        <taxon>Bacteria</taxon>
        <taxon>Pseudomonadati</taxon>
        <taxon>Pseudomonadota</taxon>
        <taxon>Alphaproteobacteria</taxon>
        <taxon>Rhodobacterales</taxon>
        <taxon>Roseobacteraceae</taxon>
        <taxon>Seohaeicola</taxon>
    </lineage>
</organism>
<gene>
    <name evidence="2" type="ORF">ACFO5X_08260</name>
</gene>
<keyword evidence="1" id="KW-0472">Membrane</keyword>
<evidence type="ECO:0000313" key="3">
    <source>
        <dbReference type="Proteomes" id="UP001595973"/>
    </source>
</evidence>
<dbReference type="RefSeq" id="WP_380716835.1">
    <property type="nucleotide sequence ID" value="NZ_JBHSGI010000005.1"/>
</dbReference>
<evidence type="ECO:0000313" key="2">
    <source>
        <dbReference type="EMBL" id="MFC4668541.1"/>
    </source>
</evidence>
<dbReference type="EMBL" id="JBHSGI010000005">
    <property type="protein sequence ID" value="MFC4668541.1"/>
    <property type="molecule type" value="Genomic_DNA"/>
</dbReference>
<keyword evidence="3" id="KW-1185">Reference proteome</keyword>
<feature type="transmembrane region" description="Helical" evidence="1">
    <location>
        <begin position="50"/>
        <end position="71"/>
    </location>
</feature>
<keyword evidence="1" id="KW-1133">Transmembrane helix</keyword>
<protein>
    <submittedName>
        <fullName evidence="2">Uncharacterized protein</fullName>
    </submittedName>
</protein>
<accession>A0ABV9KFY6</accession>
<sequence length="75" mass="8623">MIATLLCLGLAIIFAYFYYVAYFRWRNCFNEAGRCFDSDAGVVYLQQSGIVWLLLAVLALVAGLFIAWHLIRNKR</sequence>
<dbReference type="Proteomes" id="UP001595973">
    <property type="component" value="Unassembled WGS sequence"/>
</dbReference>
<evidence type="ECO:0000256" key="1">
    <source>
        <dbReference type="SAM" id="Phobius"/>
    </source>
</evidence>
<comment type="caution">
    <text evidence="2">The sequence shown here is derived from an EMBL/GenBank/DDBJ whole genome shotgun (WGS) entry which is preliminary data.</text>
</comment>
<reference evidence="3" key="1">
    <citation type="journal article" date="2019" name="Int. J. Syst. Evol. Microbiol.">
        <title>The Global Catalogue of Microorganisms (GCM) 10K type strain sequencing project: providing services to taxonomists for standard genome sequencing and annotation.</title>
        <authorList>
            <consortium name="The Broad Institute Genomics Platform"/>
            <consortium name="The Broad Institute Genome Sequencing Center for Infectious Disease"/>
            <person name="Wu L."/>
            <person name="Ma J."/>
        </authorList>
    </citation>
    <scope>NUCLEOTIDE SEQUENCE [LARGE SCALE GENOMIC DNA]</scope>
    <source>
        <strain evidence="3">CGMCC 4.7283</strain>
    </source>
</reference>
<keyword evidence="1" id="KW-0812">Transmembrane</keyword>
<name>A0ABV9KFY6_9RHOB</name>